<dbReference type="Proteomes" id="UP000050911">
    <property type="component" value="Unassembled WGS sequence"/>
</dbReference>
<dbReference type="Pfam" id="PF01717">
    <property type="entry name" value="Meth_synt_2"/>
    <property type="match status" value="1"/>
</dbReference>
<dbReference type="EMBL" id="AZCX01000002">
    <property type="protein sequence ID" value="KRK48724.1"/>
    <property type="molecule type" value="Genomic_DNA"/>
</dbReference>
<feature type="domain" description="Cobalamin-independent methionine synthase MetE C-terminal/archaeal" evidence="2">
    <location>
        <begin position="34"/>
        <end position="376"/>
    </location>
</feature>
<evidence type="ECO:0000259" key="2">
    <source>
        <dbReference type="Pfam" id="PF01717"/>
    </source>
</evidence>
<dbReference type="CDD" id="cd03311">
    <property type="entry name" value="CIMS_C_terminal_like"/>
    <property type="match status" value="1"/>
</dbReference>
<name>A0A0R1HXU3_9LACO</name>
<feature type="region of interest" description="Disordered" evidence="1">
    <location>
        <begin position="1"/>
        <end position="22"/>
    </location>
</feature>
<dbReference type="Gene3D" id="3.20.20.210">
    <property type="match status" value="1"/>
</dbReference>
<accession>A0A0R1HXU3</accession>
<sequence>MTENKAPRKGRVNMSEQVSTHYSKRTTSPFRYDVVGSFLRPDSLKLARQQFAEGAINREELTAVEDQSIIELIHREEKAGLKCVTDGEFRRSWWHLDFFWGLQGVAKTQAAAGYAFHDEVTRAESAQLTGQIGGGQHPFVDHFKFTRSHASQNVEVKQTIPAPAQFLAELQRPENRATTQAIYATDDELIEAIATAYRQVILDLYAVGCRSIQFDDCTWGMLVSAHDGAQPDFAPSDEQLAILKQQYVTVNNLALAELPTDLTVNTHICRGNYHSTWASAGGYDNVADPLFSQENVSAYFLEYDSERAGGFEPLKKVTTDKLVVLGLITSKDGQLEDPETIIDRIHEAGKYVPLDRLCLSTQCGFASTEEGNVLTAQQQWDKIALVKKIATIVWGD</sequence>
<dbReference type="STRING" id="1302272.FC96_GL001042"/>
<dbReference type="PATRIC" id="fig|1302272.5.peg.1049"/>
<proteinExistence type="predicted"/>
<dbReference type="NCBIfam" id="NF005085">
    <property type="entry name" value="PRK06520.1"/>
    <property type="match status" value="1"/>
</dbReference>
<dbReference type="SUPFAM" id="SSF51726">
    <property type="entry name" value="UROD/MetE-like"/>
    <property type="match status" value="1"/>
</dbReference>
<dbReference type="GO" id="GO:0003871">
    <property type="term" value="F:5-methyltetrahydropteroyltriglutamate-homocysteine S-methyltransferase activity"/>
    <property type="evidence" value="ECO:0007669"/>
    <property type="project" value="InterPro"/>
</dbReference>
<comment type="caution">
    <text evidence="3">The sequence shown here is derived from an EMBL/GenBank/DDBJ whole genome shotgun (WGS) entry which is preliminary data.</text>
</comment>
<dbReference type="AlphaFoldDB" id="A0A0R1HXU3"/>
<dbReference type="PANTHER" id="PTHR43844">
    <property type="entry name" value="METHIONINE SYNTHASE"/>
    <property type="match status" value="1"/>
</dbReference>
<evidence type="ECO:0000313" key="3">
    <source>
        <dbReference type="EMBL" id="KRK48724.1"/>
    </source>
</evidence>
<evidence type="ECO:0000256" key="1">
    <source>
        <dbReference type="SAM" id="MobiDB-lite"/>
    </source>
</evidence>
<protein>
    <submittedName>
        <fullName evidence="3">Methionine synthase, vitamin-B12 independent</fullName>
    </submittedName>
</protein>
<organism evidence="3 4">
    <name type="scientific">Secundilactobacillus kimchicus JCM 15530</name>
    <dbReference type="NCBI Taxonomy" id="1302272"/>
    <lineage>
        <taxon>Bacteria</taxon>
        <taxon>Bacillati</taxon>
        <taxon>Bacillota</taxon>
        <taxon>Bacilli</taxon>
        <taxon>Lactobacillales</taxon>
        <taxon>Lactobacillaceae</taxon>
        <taxon>Secundilactobacillus</taxon>
    </lineage>
</organism>
<dbReference type="GO" id="GO:0008270">
    <property type="term" value="F:zinc ion binding"/>
    <property type="evidence" value="ECO:0007669"/>
    <property type="project" value="InterPro"/>
</dbReference>
<dbReference type="PANTHER" id="PTHR43844:SF1">
    <property type="entry name" value="METHIONINE SYNTHASE"/>
    <property type="match status" value="1"/>
</dbReference>
<dbReference type="InterPro" id="IPR038071">
    <property type="entry name" value="UROD/MetE-like_sf"/>
</dbReference>
<evidence type="ECO:0000313" key="4">
    <source>
        <dbReference type="Proteomes" id="UP000050911"/>
    </source>
</evidence>
<reference evidence="3 4" key="1">
    <citation type="journal article" date="2015" name="Genome Announc.">
        <title>Expanding the biotechnology potential of lactobacilli through comparative genomics of 213 strains and associated genera.</title>
        <authorList>
            <person name="Sun Z."/>
            <person name="Harris H.M."/>
            <person name="McCann A."/>
            <person name="Guo C."/>
            <person name="Argimon S."/>
            <person name="Zhang W."/>
            <person name="Yang X."/>
            <person name="Jeffery I.B."/>
            <person name="Cooney J.C."/>
            <person name="Kagawa T.F."/>
            <person name="Liu W."/>
            <person name="Song Y."/>
            <person name="Salvetti E."/>
            <person name="Wrobel A."/>
            <person name="Rasinkangas P."/>
            <person name="Parkhill J."/>
            <person name="Rea M.C."/>
            <person name="O'Sullivan O."/>
            <person name="Ritari J."/>
            <person name="Douillard F.P."/>
            <person name="Paul Ross R."/>
            <person name="Yang R."/>
            <person name="Briner A.E."/>
            <person name="Felis G.E."/>
            <person name="de Vos W.M."/>
            <person name="Barrangou R."/>
            <person name="Klaenhammer T.R."/>
            <person name="Caufield P.W."/>
            <person name="Cui Y."/>
            <person name="Zhang H."/>
            <person name="O'Toole P.W."/>
        </authorList>
    </citation>
    <scope>NUCLEOTIDE SEQUENCE [LARGE SCALE GENOMIC DNA]</scope>
    <source>
        <strain evidence="3 4">JCM 15530</strain>
    </source>
</reference>
<dbReference type="InterPro" id="IPR002629">
    <property type="entry name" value="Met_Synth_C/arc"/>
</dbReference>
<gene>
    <name evidence="3" type="ORF">FC96_GL001042</name>
</gene>
<keyword evidence="4" id="KW-1185">Reference proteome</keyword>
<dbReference type="GO" id="GO:0009086">
    <property type="term" value="P:methionine biosynthetic process"/>
    <property type="evidence" value="ECO:0007669"/>
    <property type="project" value="InterPro"/>
</dbReference>